<keyword evidence="3" id="KW-1185">Reference proteome</keyword>
<gene>
    <name evidence="2" type="ORF">FM069_10995</name>
</gene>
<organism evidence="2 3">
    <name type="scientific">Pseudomonas mangiferae</name>
    <dbReference type="NCBI Taxonomy" id="2593654"/>
    <lineage>
        <taxon>Bacteria</taxon>
        <taxon>Pseudomonadati</taxon>
        <taxon>Pseudomonadota</taxon>
        <taxon>Gammaproteobacteria</taxon>
        <taxon>Pseudomonadales</taxon>
        <taxon>Pseudomonadaceae</taxon>
        <taxon>Pseudomonas</taxon>
    </lineage>
</organism>
<feature type="region of interest" description="Disordered" evidence="1">
    <location>
        <begin position="36"/>
        <end position="60"/>
    </location>
</feature>
<dbReference type="AlphaFoldDB" id="A0A553GYG0"/>
<sequence length="60" mass="6440">MTYLAFLALCAGFVLLLSVISALAVGQALHHSRSLDAQIEPNPADAKPSEFQSPRPMHHA</sequence>
<evidence type="ECO:0000313" key="3">
    <source>
        <dbReference type="Proteomes" id="UP000315235"/>
    </source>
</evidence>
<evidence type="ECO:0000256" key="1">
    <source>
        <dbReference type="SAM" id="MobiDB-lite"/>
    </source>
</evidence>
<protein>
    <submittedName>
        <fullName evidence="2">Uncharacterized protein</fullName>
    </submittedName>
</protein>
<comment type="caution">
    <text evidence="2">The sequence shown here is derived from an EMBL/GenBank/DDBJ whole genome shotgun (WGS) entry which is preliminary data.</text>
</comment>
<reference evidence="2 3" key="1">
    <citation type="submission" date="2019-07" db="EMBL/GenBank/DDBJ databases">
        <title>Pseudomonas mangiferae sp. nov., isolated from bark of mango tree in Thailand.</title>
        <authorList>
            <person name="Srisuk N."/>
            <person name="Anurat P."/>
        </authorList>
    </citation>
    <scope>NUCLEOTIDE SEQUENCE [LARGE SCALE GENOMIC DNA]</scope>
    <source>
        <strain evidence="2 3">DMKU_BBB3-04</strain>
    </source>
</reference>
<evidence type="ECO:0000313" key="2">
    <source>
        <dbReference type="EMBL" id="TRX74530.1"/>
    </source>
</evidence>
<accession>A0A553GYG0</accession>
<dbReference type="EMBL" id="VJOY01000007">
    <property type="protein sequence ID" value="TRX74530.1"/>
    <property type="molecule type" value="Genomic_DNA"/>
</dbReference>
<dbReference type="Proteomes" id="UP000315235">
    <property type="component" value="Unassembled WGS sequence"/>
</dbReference>
<dbReference type="RefSeq" id="WP_143488356.1">
    <property type="nucleotide sequence ID" value="NZ_VJOY01000007.1"/>
</dbReference>
<name>A0A553GYG0_9PSED</name>
<proteinExistence type="predicted"/>